<name>A0ABX9IGQ9_9FLAO</name>
<dbReference type="Proteomes" id="UP000256491">
    <property type="component" value="Unassembled WGS sequence"/>
</dbReference>
<gene>
    <name evidence="1" type="ORF">DRF57_17800</name>
</gene>
<keyword evidence="2" id="KW-1185">Reference proteome</keyword>
<sequence>MFILFVGISQRRKVFTFYVRFKAQENQRFSASDRLCYLVYKIQSVPSGALFCLYMDFFNIESVK</sequence>
<comment type="caution">
    <text evidence="1">The sequence shown here is derived from an EMBL/GenBank/DDBJ whole genome shotgun (WGS) entry which is preliminary data.</text>
</comment>
<accession>A0ABX9IGQ9</accession>
<dbReference type="EMBL" id="QNUF01000024">
    <property type="protein sequence ID" value="REC73367.1"/>
    <property type="molecule type" value="Genomic_DNA"/>
</dbReference>
<reference evidence="1 2" key="1">
    <citation type="journal article" date="2010" name="Syst. Appl. Microbiol.">
        <title>Four new species of Chryseobacterium from the rhizosphere of coastal sand dune plants, Chryseobacterium elymi sp. nov., Chryseobacterium hagamense sp. nov., Chryseobacterium lathyri sp. nov. and Chryseobacterium rhizosphaerae sp. nov.</title>
        <authorList>
            <person name="Cho S.H."/>
            <person name="Lee K.S."/>
            <person name="Shin D.S."/>
            <person name="Han J.H."/>
            <person name="Park K.S."/>
            <person name="Lee C.H."/>
            <person name="Park K.H."/>
            <person name="Kim S.B."/>
        </authorList>
    </citation>
    <scope>NUCLEOTIDE SEQUENCE [LARGE SCALE GENOMIC DNA]</scope>
    <source>
        <strain evidence="1 2">KCTC 22548</strain>
    </source>
</reference>
<evidence type="ECO:0000313" key="2">
    <source>
        <dbReference type="Proteomes" id="UP000256491"/>
    </source>
</evidence>
<proteinExistence type="predicted"/>
<organism evidence="1 2">
    <name type="scientific">Chryseobacterium rhizosphaerae</name>
    <dbReference type="NCBI Taxonomy" id="395937"/>
    <lineage>
        <taxon>Bacteria</taxon>
        <taxon>Pseudomonadati</taxon>
        <taxon>Bacteroidota</taxon>
        <taxon>Flavobacteriia</taxon>
        <taxon>Flavobacteriales</taxon>
        <taxon>Weeksellaceae</taxon>
        <taxon>Chryseobacterium group</taxon>
        <taxon>Chryseobacterium</taxon>
    </lineage>
</organism>
<evidence type="ECO:0000313" key="1">
    <source>
        <dbReference type="EMBL" id="REC73367.1"/>
    </source>
</evidence>
<protein>
    <submittedName>
        <fullName evidence="1">Uncharacterized protein</fullName>
    </submittedName>
</protein>